<dbReference type="InterPro" id="IPR049250">
    <property type="entry name" value="DUF6883"/>
</dbReference>
<comment type="caution">
    <text evidence="2">The sequence shown here is derived from an EMBL/GenBank/DDBJ whole genome shotgun (WGS) entry which is preliminary data.</text>
</comment>
<gene>
    <name evidence="2" type="ORF">NIES30_06280</name>
</gene>
<proteinExistence type="predicted"/>
<dbReference type="Pfam" id="PF21814">
    <property type="entry name" value="DUF6883"/>
    <property type="match status" value="1"/>
</dbReference>
<evidence type="ECO:0000259" key="1">
    <source>
        <dbReference type="Pfam" id="PF21814"/>
    </source>
</evidence>
<reference evidence="2 3" key="1">
    <citation type="submission" date="2016-11" db="EMBL/GenBank/DDBJ databases">
        <title>Draft Genome Sequences of Nine Cyanobacterial Strains from Diverse Habitats.</title>
        <authorList>
            <person name="Zhu T."/>
            <person name="Hou S."/>
            <person name="Lu X."/>
            <person name="Hess W.R."/>
        </authorList>
    </citation>
    <scope>NUCLEOTIDE SEQUENCE [LARGE SCALE GENOMIC DNA]</scope>
    <source>
        <strain evidence="2 3">NIES-30</strain>
    </source>
</reference>
<organism evidence="2 3">
    <name type="scientific">Phormidium tenue NIES-30</name>
    <dbReference type="NCBI Taxonomy" id="549789"/>
    <lineage>
        <taxon>Bacteria</taxon>
        <taxon>Bacillati</taxon>
        <taxon>Cyanobacteriota</taxon>
        <taxon>Cyanophyceae</taxon>
        <taxon>Oscillatoriophycideae</taxon>
        <taxon>Oscillatoriales</taxon>
        <taxon>Oscillatoriaceae</taxon>
        <taxon>Phormidium</taxon>
    </lineage>
</organism>
<sequence length="111" mass="12602">MQLPNAASAFIELIKLRNYSLNPNHSRGKHKARLFTAILGLTSQDAELLRSAILKAIQTQDATPGEIDEYGQRYRVDFAMTRGQNTATVRTTWIIHPNETFPRLVSCYIVR</sequence>
<accession>A0A1U7J809</accession>
<name>A0A1U7J809_9CYAN</name>
<dbReference type="EMBL" id="MRCG01000003">
    <property type="protein sequence ID" value="OKH49452.1"/>
    <property type="molecule type" value="Genomic_DNA"/>
</dbReference>
<protein>
    <recommendedName>
        <fullName evidence="1">DUF6883 domain-containing protein</fullName>
    </recommendedName>
</protein>
<dbReference type="RefSeq" id="WP_073607559.1">
    <property type="nucleotide sequence ID" value="NZ_MRCG01000003.1"/>
</dbReference>
<dbReference type="OrthoDB" id="5801353at2"/>
<dbReference type="AlphaFoldDB" id="A0A1U7J809"/>
<dbReference type="STRING" id="549789.NIES30_06280"/>
<keyword evidence="3" id="KW-1185">Reference proteome</keyword>
<evidence type="ECO:0000313" key="3">
    <source>
        <dbReference type="Proteomes" id="UP000185557"/>
    </source>
</evidence>
<evidence type="ECO:0000313" key="2">
    <source>
        <dbReference type="EMBL" id="OKH49452.1"/>
    </source>
</evidence>
<feature type="domain" description="DUF6883" evidence="1">
    <location>
        <begin position="2"/>
        <end position="109"/>
    </location>
</feature>
<dbReference type="Proteomes" id="UP000185557">
    <property type="component" value="Unassembled WGS sequence"/>
</dbReference>